<keyword evidence="3" id="KW-0804">Transcription</keyword>
<name>A0A759K920_SALER</name>
<dbReference type="InterPro" id="IPR018062">
    <property type="entry name" value="HTH_AraC-typ_CS"/>
</dbReference>
<dbReference type="SUPFAM" id="SSF46689">
    <property type="entry name" value="Homeodomain-like"/>
    <property type="match status" value="1"/>
</dbReference>
<keyword evidence="1" id="KW-0805">Transcription regulation</keyword>
<reference evidence="5" key="1">
    <citation type="journal article" date="2018" name="Genome Biol.">
        <title>SKESA: strategic k-mer extension for scrupulous assemblies.</title>
        <authorList>
            <person name="Souvorov A."/>
            <person name="Agarwala R."/>
            <person name="Lipman D.J."/>
        </authorList>
    </citation>
    <scope>NUCLEOTIDE SEQUENCE</scope>
    <source>
        <strain evidence="5">MA.CK_94/00000542</strain>
    </source>
</reference>
<evidence type="ECO:0000256" key="2">
    <source>
        <dbReference type="ARBA" id="ARBA00023125"/>
    </source>
</evidence>
<evidence type="ECO:0000256" key="3">
    <source>
        <dbReference type="ARBA" id="ARBA00023163"/>
    </source>
</evidence>
<reference evidence="5" key="2">
    <citation type="submission" date="2020-02" db="EMBL/GenBank/DDBJ databases">
        <authorList>
            <consortium name="NCBI Pathogen Detection Project"/>
        </authorList>
    </citation>
    <scope>NUCLEOTIDE SEQUENCE</scope>
    <source>
        <strain evidence="5">MA.CK_94/00000542</strain>
    </source>
</reference>
<dbReference type="PROSITE" id="PS00041">
    <property type="entry name" value="HTH_ARAC_FAMILY_1"/>
    <property type="match status" value="1"/>
</dbReference>
<dbReference type="InterPro" id="IPR009057">
    <property type="entry name" value="Homeodomain-like_sf"/>
</dbReference>
<organism evidence="5">
    <name type="scientific">Salmonella enterica</name>
    <name type="common">Salmonella choleraesuis</name>
    <dbReference type="NCBI Taxonomy" id="28901"/>
    <lineage>
        <taxon>Bacteria</taxon>
        <taxon>Pseudomonadati</taxon>
        <taxon>Pseudomonadota</taxon>
        <taxon>Gammaproteobacteria</taxon>
        <taxon>Enterobacterales</taxon>
        <taxon>Enterobacteriaceae</taxon>
        <taxon>Salmonella</taxon>
    </lineage>
</organism>
<dbReference type="Pfam" id="PF12833">
    <property type="entry name" value="HTH_18"/>
    <property type="match status" value="1"/>
</dbReference>
<dbReference type="GO" id="GO:0003700">
    <property type="term" value="F:DNA-binding transcription factor activity"/>
    <property type="evidence" value="ECO:0007669"/>
    <property type="project" value="InterPro"/>
</dbReference>
<protein>
    <submittedName>
        <fullName evidence="5">Helix-turn-helix transcriptional regulator</fullName>
    </submittedName>
</protein>
<dbReference type="PRINTS" id="PR00032">
    <property type="entry name" value="HTHARAC"/>
</dbReference>
<dbReference type="AlphaFoldDB" id="A0A759K920"/>
<evidence type="ECO:0000313" key="5">
    <source>
        <dbReference type="EMBL" id="HAG1890887.1"/>
    </source>
</evidence>
<evidence type="ECO:0000256" key="1">
    <source>
        <dbReference type="ARBA" id="ARBA00023015"/>
    </source>
</evidence>
<evidence type="ECO:0000259" key="4">
    <source>
        <dbReference type="PROSITE" id="PS01124"/>
    </source>
</evidence>
<dbReference type="PANTHER" id="PTHR43280">
    <property type="entry name" value="ARAC-FAMILY TRANSCRIPTIONAL REGULATOR"/>
    <property type="match status" value="1"/>
</dbReference>
<dbReference type="Gene3D" id="1.10.10.60">
    <property type="entry name" value="Homeodomain-like"/>
    <property type="match status" value="1"/>
</dbReference>
<dbReference type="PANTHER" id="PTHR43280:SF10">
    <property type="entry name" value="REGULATORY PROTEIN POCR"/>
    <property type="match status" value="1"/>
</dbReference>
<dbReference type="EMBL" id="DAAXOJ010000003">
    <property type="protein sequence ID" value="HAG1890887.1"/>
    <property type="molecule type" value="Genomic_DNA"/>
</dbReference>
<proteinExistence type="predicted"/>
<dbReference type="GO" id="GO:0043565">
    <property type="term" value="F:sequence-specific DNA binding"/>
    <property type="evidence" value="ECO:0007669"/>
    <property type="project" value="InterPro"/>
</dbReference>
<dbReference type="InterPro" id="IPR020449">
    <property type="entry name" value="Tscrpt_reg_AraC-type_HTH"/>
</dbReference>
<sequence>MKKRPHQTLSVGVINISRFFLKNNIIIKINNDITLSTESGRNVLLRKSDLFFIGRGQYVDFITSDTFDVVEAKILVLNDRILNSIIKKMSLSVIEHCNDSDVNNFYSINNDNYVDMIFEYLCSGVGQRNILKELSLMLLLSFFSLNESFYNSLRQSLYVDFKSKVHCLISENLHEPWSVNKVAKLLNVSSATLKRKLLMENTTFTNIFLDIRMNNALNLLRTTSLSISQISRNSGFRSASHFCSCFKNYFGLSPGKMQKQLKKQFKLNFFEL</sequence>
<keyword evidence="2" id="KW-0238">DNA-binding</keyword>
<gene>
    <name evidence="5" type="ORF">G8W59_002898</name>
</gene>
<dbReference type="PROSITE" id="PS01124">
    <property type="entry name" value="HTH_ARAC_FAMILY_2"/>
    <property type="match status" value="1"/>
</dbReference>
<dbReference type="InterPro" id="IPR018060">
    <property type="entry name" value="HTH_AraC"/>
</dbReference>
<feature type="domain" description="HTH araC/xylS-type" evidence="4">
    <location>
        <begin position="163"/>
        <end position="260"/>
    </location>
</feature>
<comment type="caution">
    <text evidence="5">The sequence shown here is derived from an EMBL/GenBank/DDBJ whole genome shotgun (WGS) entry which is preliminary data.</text>
</comment>
<dbReference type="SMART" id="SM00342">
    <property type="entry name" value="HTH_ARAC"/>
    <property type="match status" value="1"/>
</dbReference>
<accession>A0A759K920</accession>